<evidence type="ECO:0000313" key="2">
    <source>
        <dbReference type="Proteomes" id="UP001302652"/>
    </source>
</evidence>
<proteinExistence type="predicted"/>
<protein>
    <submittedName>
        <fullName evidence="1">SIR2 family protein</fullName>
    </submittedName>
</protein>
<dbReference type="EMBL" id="CP136513">
    <property type="protein sequence ID" value="WOD19115.1"/>
    <property type="molecule type" value="Genomic_DNA"/>
</dbReference>
<dbReference type="Pfam" id="PF13289">
    <property type="entry name" value="SIR2_2"/>
    <property type="match status" value="1"/>
</dbReference>
<evidence type="ECO:0000313" key="1">
    <source>
        <dbReference type="EMBL" id="WOD19115.1"/>
    </source>
</evidence>
<reference evidence="1 2" key="1">
    <citation type="submission" date="2023-10" db="EMBL/GenBank/DDBJ databases">
        <title>Surface-active antibiotics is a multifunctional adaptation for post-fire microbes.</title>
        <authorList>
            <person name="Liu M.D."/>
            <person name="Du Y."/>
            <person name="Koupaei S.K."/>
            <person name="Kim N.R."/>
            <person name="Zhang W."/>
            <person name="Traxler M.F."/>
        </authorList>
    </citation>
    <scope>NUCLEOTIDE SEQUENCE [LARGE SCALE GENOMIC DNA]</scope>
    <source>
        <strain evidence="1 2">F3</strain>
    </source>
</reference>
<dbReference type="RefSeq" id="WP_317021286.1">
    <property type="nucleotide sequence ID" value="NZ_CP136513.1"/>
</dbReference>
<name>A0ABZ0EQX2_9BURK</name>
<keyword evidence="2" id="KW-1185">Reference proteome</keyword>
<organism evidence="1 2">
    <name type="scientific">Paraburkholderia kirstenboschensis</name>
    <dbReference type="NCBI Taxonomy" id="1245436"/>
    <lineage>
        <taxon>Bacteria</taxon>
        <taxon>Pseudomonadati</taxon>
        <taxon>Pseudomonadota</taxon>
        <taxon>Betaproteobacteria</taxon>
        <taxon>Burkholderiales</taxon>
        <taxon>Burkholderiaceae</taxon>
        <taxon>Paraburkholderia</taxon>
    </lineage>
</organism>
<gene>
    <name evidence="1" type="ORF">RW095_22900</name>
</gene>
<dbReference type="Proteomes" id="UP001302652">
    <property type="component" value="Chromosome 1"/>
</dbReference>
<sequence length="265" mass="29761">MSKAEAKSHLTERYIGCRPGETVKRIANFVWKSAFTFNIDDALEAAYQSHQRPRQKIESLNYGTAYQSPANRSQLPIIHLHGFVREEDKGYVFSVAEYGRVTRGLNPWMHVLSKLLASDPFIISETGLNESDLEYYLGGRTEVSPRKNRGPSILVEPFPDAVTESDCHRHGLLLVKATLSEFLGWLGEKLGSPPTVQELLIPSTTSIFSTPPTQLEQVAFFTDFYLVRPVAPVPDSNPTPFFDGRLHLGMISNPPWIFPPWTSQA</sequence>
<accession>A0ABZ0EQX2</accession>